<keyword evidence="2" id="KW-1185">Reference proteome</keyword>
<organism evidence="1 2">
    <name type="scientific">Desulfofustis limnaeus</name>
    <dbReference type="NCBI Taxonomy" id="2740163"/>
    <lineage>
        <taxon>Bacteria</taxon>
        <taxon>Pseudomonadati</taxon>
        <taxon>Thermodesulfobacteriota</taxon>
        <taxon>Desulfobulbia</taxon>
        <taxon>Desulfobulbales</taxon>
        <taxon>Desulfocapsaceae</taxon>
        <taxon>Desulfofustis</taxon>
    </lineage>
</organism>
<evidence type="ECO:0000313" key="1">
    <source>
        <dbReference type="EMBL" id="BDD89135.1"/>
    </source>
</evidence>
<sequence length="56" mass="6274">MALRINDDSGALVAITPYAFKYVLNVIYIVEQVRDDDVVEILRIDIKVVGIAHMKG</sequence>
<reference evidence="1 2" key="1">
    <citation type="submission" date="2022-01" db="EMBL/GenBank/DDBJ databases">
        <title>Desulfofustis limnae sp. nov., a novel mesophilic sulfate-reducing bacterium isolated from marsh soil.</title>
        <authorList>
            <person name="Watanabe M."/>
            <person name="Takahashi A."/>
            <person name="Kojima H."/>
            <person name="Fukui M."/>
        </authorList>
    </citation>
    <scope>NUCLEOTIDE SEQUENCE [LARGE SCALE GENOMIC DNA]</scope>
    <source>
        <strain evidence="1 2">PPLL</strain>
    </source>
</reference>
<proteinExistence type="predicted"/>
<accession>A0ABN6M8M9</accession>
<dbReference type="EMBL" id="AP025516">
    <property type="protein sequence ID" value="BDD89135.1"/>
    <property type="molecule type" value="Genomic_DNA"/>
</dbReference>
<protein>
    <submittedName>
        <fullName evidence="1">Uncharacterized protein</fullName>
    </submittedName>
</protein>
<gene>
    <name evidence="1" type="ORF">DPPLL_35000</name>
</gene>
<name>A0ABN6M8M9_9BACT</name>
<evidence type="ECO:0000313" key="2">
    <source>
        <dbReference type="Proteomes" id="UP000830055"/>
    </source>
</evidence>
<dbReference type="Proteomes" id="UP000830055">
    <property type="component" value="Chromosome"/>
</dbReference>